<keyword evidence="3" id="KW-1185">Reference proteome</keyword>
<evidence type="ECO:0000313" key="3">
    <source>
        <dbReference type="Proteomes" id="UP000770661"/>
    </source>
</evidence>
<reference evidence="2" key="1">
    <citation type="submission" date="2020-07" db="EMBL/GenBank/DDBJ databases">
        <title>The High-quality genome of the commercially important snow crab, Chionoecetes opilio.</title>
        <authorList>
            <person name="Jeong J.-H."/>
            <person name="Ryu S."/>
        </authorList>
    </citation>
    <scope>NUCLEOTIDE SEQUENCE</scope>
    <source>
        <strain evidence="2">MADBK_172401_WGS</strain>
        <tissue evidence="2">Digestive gland</tissue>
    </source>
</reference>
<proteinExistence type="predicted"/>
<dbReference type="Proteomes" id="UP000770661">
    <property type="component" value="Unassembled WGS sequence"/>
</dbReference>
<gene>
    <name evidence="2" type="ORF">GWK47_032738</name>
</gene>
<comment type="caution">
    <text evidence="2">The sequence shown here is derived from an EMBL/GenBank/DDBJ whole genome shotgun (WGS) entry which is preliminary data.</text>
</comment>
<feature type="region of interest" description="Disordered" evidence="1">
    <location>
        <begin position="99"/>
        <end position="122"/>
    </location>
</feature>
<dbReference type="EMBL" id="JACEEZ010002330">
    <property type="protein sequence ID" value="KAG0728307.1"/>
    <property type="molecule type" value="Genomic_DNA"/>
</dbReference>
<evidence type="ECO:0000256" key="1">
    <source>
        <dbReference type="SAM" id="MobiDB-lite"/>
    </source>
</evidence>
<name>A0A8J4YIJ7_CHIOP</name>
<dbReference type="AlphaFoldDB" id="A0A8J4YIJ7"/>
<sequence length="193" mass="21445">MFNFDLMLDLDCSEQHEDSCYLGQPKLFGYGTVKLNTITKLSQVIGQGFKGIYGKKISDSFQECNNYQLTSTVESLESNSDPDDEGLLLRGRRKRSKKDLPEDFVSSEDLHEKGHMMPVSQKTPVTASPEKVASAPSQVLFPKPPPEVSSNLLSIRTPGLTESGAAKRSRSSDYNKYGILALVLFVLFINLVY</sequence>
<dbReference type="OrthoDB" id="8938296at2759"/>
<evidence type="ECO:0000313" key="2">
    <source>
        <dbReference type="EMBL" id="KAG0728307.1"/>
    </source>
</evidence>
<organism evidence="2 3">
    <name type="scientific">Chionoecetes opilio</name>
    <name type="common">Atlantic snow crab</name>
    <name type="synonym">Cancer opilio</name>
    <dbReference type="NCBI Taxonomy" id="41210"/>
    <lineage>
        <taxon>Eukaryota</taxon>
        <taxon>Metazoa</taxon>
        <taxon>Ecdysozoa</taxon>
        <taxon>Arthropoda</taxon>
        <taxon>Crustacea</taxon>
        <taxon>Multicrustacea</taxon>
        <taxon>Malacostraca</taxon>
        <taxon>Eumalacostraca</taxon>
        <taxon>Eucarida</taxon>
        <taxon>Decapoda</taxon>
        <taxon>Pleocyemata</taxon>
        <taxon>Brachyura</taxon>
        <taxon>Eubrachyura</taxon>
        <taxon>Majoidea</taxon>
        <taxon>Majidae</taxon>
        <taxon>Chionoecetes</taxon>
    </lineage>
</organism>
<accession>A0A8J4YIJ7</accession>
<protein>
    <submittedName>
        <fullName evidence="2">Uncharacterized protein</fullName>
    </submittedName>
</protein>